<dbReference type="InterPro" id="IPR035899">
    <property type="entry name" value="DBL_dom_sf"/>
</dbReference>
<dbReference type="PANTHER" id="PTHR12673">
    <property type="entry name" value="FACIOGENITAL DYSPLASIA PROTEIN"/>
    <property type="match status" value="1"/>
</dbReference>
<evidence type="ECO:0000256" key="1">
    <source>
        <dbReference type="SAM" id="MobiDB-lite"/>
    </source>
</evidence>
<feature type="compositionally biased region" description="Basic residues" evidence="1">
    <location>
        <begin position="530"/>
        <end position="541"/>
    </location>
</feature>
<dbReference type="SMART" id="SM00325">
    <property type="entry name" value="RhoGEF"/>
    <property type="match status" value="1"/>
</dbReference>
<dbReference type="InterPro" id="IPR000219">
    <property type="entry name" value="DH_dom"/>
</dbReference>
<feature type="compositionally biased region" description="Low complexity" evidence="1">
    <location>
        <begin position="583"/>
        <end position="597"/>
    </location>
</feature>
<feature type="compositionally biased region" description="Polar residues" evidence="1">
    <location>
        <begin position="556"/>
        <end position="582"/>
    </location>
</feature>
<evidence type="ECO:0000259" key="2">
    <source>
        <dbReference type="PROSITE" id="PS50010"/>
    </source>
</evidence>
<dbReference type="CDD" id="cd00160">
    <property type="entry name" value="RhoGEF"/>
    <property type="match status" value="1"/>
</dbReference>
<reference evidence="3" key="1">
    <citation type="submission" date="2022-11" db="UniProtKB">
        <authorList>
            <consortium name="EnsemblMetazoa"/>
        </authorList>
    </citation>
    <scope>IDENTIFICATION</scope>
</reference>
<dbReference type="InterPro" id="IPR001331">
    <property type="entry name" value="GDS_CDC24_CS"/>
</dbReference>
<feature type="region of interest" description="Disordered" evidence="1">
    <location>
        <begin position="32"/>
        <end position="51"/>
    </location>
</feature>
<dbReference type="GeneID" id="110231235"/>
<dbReference type="SUPFAM" id="SSF48065">
    <property type="entry name" value="DBL homology domain (DH-domain)"/>
    <property type="match status" value="1"/>
</dbReference>
<dbReference type="GO" id="GO:0035556">
    <property type="term" value="P:intracellular signal transduction"/>
    <property type="evidence" value="ECO:0007669"/>
    <property type="project" value="InterPro"/>
</dbReference>
<accession>A0A913WNZ3</accession>
<dbReference type="Pfam" id="PF00621">
    <property type="entry name" value="RhoGEF"/>
    <property type="match status" value="1"/>
</dbReference>
<feature type="compositionally biased region" description="Basic and acidic residues" evidence="1">
    <location>
        <begin position="1018"/>
        <end position="1029"/>
    </location>
</feature>
<dbReference type="AlphaFoldDB" id="A0A913WNZ3"/>
<sequence>MTFSHCITSVISCWRIRCVDRKTEDFDTIDEADEDESIHKENQRSVESNQRKTRNLNMVMDDQMHDMDEMTSNERSRTQNGDVTASSLDANGMRVVRGRCSGLRQRSYTDPTDLLAVFRRRINTTLELEENHNFTCHHECEKDSMKRSVDLRGLLQDERFQGLLHKWSNESLHSKGIKSRNNMSGEAKDSNMLPVERHERKISAPAVRIGRRNSQVLAQVHAQRRSSVAGVPRRMGRRGSEVPALASIARRRSTLTPAYPVGLKGRGARGFSNTEFHLNNIRVKAKHEMLANLVLPAFNENTFRSRERRTTCSCHPATVISKKDEKRLQVTNEILETEKKYLACLNTLKKIFEDPLREESILGTKDIDIIFPNELSLIRDSHTLFMKELEDRIENWKQYGIVGDIFTKLSSSYHIDVLKIYSDYVNNFPKAMAVINKYSRGSQKFRRFLQNCSSDPECEGLDLAAYLLTPIQRLPRYVLLLRQLSKCTDSTHPDSFHLENALETMKNMINILNDSIHNSCRIVSTSISRKSVKRRSTRKRGSLKELKITKDDNDNRVVQVSSPTDSNNGKSPVSVASSLPTESPNSLPSSPKSLASPDRLSPNSEHSILTRLRSGDKKSRPVSTGDLDRFYDTDQTKEFNAIVEEADAGKDDKSTGQSKLKSAAESVKRSWQRRSKKWRRSFEGKAVSTNTLPELEKERGSNLVFTRSGNKFTFDSSDTNLSPTISPASTPISGSTDGLKVIAACNPCLQANSMPASLNPSPAISTSEIIETVAGIYSKEESESIKNHDVVTINEQEMLVLQTYPNQGSPYARRERKQGIQERPISVALPMKGELNENIVSEDKSKSDNDLLKDDAPVWIHRQQPRLQKRHSDGALRHHLFGRTPSSVSCTSGTTGTSIGSLDTSKDSLIDSGVSGDITENSPINTLKKNENTNNFRHLSVEERLVFDEVIASGFKGASEKKMESEEQLDEKPLKSKKKFKDVVKYMFSKSKRKTSSGSLDDSVHKSKPKILSRAKSFTRESRERVPSL</sequence>
<dbReference type="Proteomes" id="UP000887567">
    <property type="component" value="Unplaced"/>
</dbReference>
<dbReference type="OrthoDB" id="5971274at2759"/>
<dbReference type="GO" id="GO:0005085">
    <property type="term" value="F:guanyl-nucleotide exchange factor activity"/>
    <property type="evidence" value="ECO:0007669"/>
    <property type="project" value="InterPro"/>
</dbReference>
<dbReference type="InterPro" id="IPR051092">
    <property type="entry name" value="FYVE_RhoGEF_PH"/>
</dbReference>
<feature type="region of interest" description="Disordered" evidence="1">
    <location>
        <begin position="643"/>
        <end position="683"/>
    </location>
</feature>
<feature type="compositionally biased region" description="Basic residues" evidence="1">
    <location>
        <begin position="670"/>
        <end position="679"/>
    </location>
</feature>
<feature type="region of interest" description="Disordered" evidence="1">
    <location>
        <begin position="530"/>
        <end position="629"/>
    </location>
</feature>
<dbReference type="PROSITE" id="PS50010">
    <property type="entry name" value="DH_2"/>
    <property type="match status" value="1"/>
</dbReference>
<keyword evidence="4" id="KW-1185">Reference proteome</keyword>
<organism evidence="3 4">
    <name type="scientific">Exaiptasia diaphana</name>
    <name type="common">Tropical sea anemone</name>
    <name type="synonym">Aiptasia pulchella</name>
    <dbReference type="NCBI Taxonomy" id="2652724"/>
    <lineage>
        <taxon>Eukaryota</taxon>
        <taxon>Metazoa</taxon>
        <taxon>Cnidaria</taxon>
        <taxon>Anthozoa</taxon>
        <taxon>Hexacorallia</taxon>
        <taxon>Actiniaria</taxon>
        <taxon>Aiptasiidae</taxon>
        <taxon>Exaiptasia</taxon>
    </lineage>
</organism>
<evidence type="ECO:0000313" key="4">
    <source>
        <dbReference type="Proteomes" id="UP000887567"/>
    </source>
</evidence>
<dbReference type="PROSITE" id="PS00741">
    <property type="entry name" value="DH_1"/>
    <property type="match status" value="1"/>
</dbReference>
<evidence type="ECO:0000313" key="3">
    <source>
        <dbReference type="EnsemblMetazoa" id="XP_020891882.1"/>
    </source>
</evidence>
<feature type="compositionally biased region" description="Low complexity" evidence="1">
    <location>
        <begin position="886"/>
        <end position="903"/>
    </location>
</feature>
<feature type="domain" description="DH" evidence="2">
    <location>
        <begin position="326"/>
        <end position="515"/>
    </location>
</feature>
<dbReference type="EnsemblMetazoa" id="XM_021036223.2">
    <property type="protein sequence ID" value="XP_020891882.1"/>
    <property type="gene ID" value="LOC110231235"/>
</dbReference>
<dbReference type="GO" id="GO:0005737">
    <property type="term" value="C:cytoplasm"/>
    <property type="evidence" value="ECO:0007669"/>
    <property type="project" value="TreeGrafter"/>
</dbReference>
<feature type="region of interest" description="Disordered" evidence="1">
    <location>
        <begin position="886"/>
        <end position="906"/>
    </location>
</feature>
<feature type="compositionally biased region" description="Basic and acidic residues" evidence="1">
    <location>
        <begin position="542"/>
        <end position="555"/>
    </location>
</feature>
<protein>
    <recommendedName>
        <fullName evidence="2">DH domain-containing protein</fullName>
    </recommendedName>
</protein>
<dbReference type="Gene3D" id="1.20.900.10">
    <property type="entry name" value="Dbl homology (DH) domain"/>
    <property type="match status" value="1"/>
</dbReference>
<feature type="region of interest" description="Disordered" evidence="1">
    <location>
        <begin position="991"/>
        <end position="1029"/>
    </location>
</feature>
<dbReference type="KEGG" id="epa:110231235"/>
<dbReference type="RefSeq" id="XP_020891882.1">
    <property type="nucleotide sequence ID" value="XM_021036223.2"/>
</dbReference>
<proteinExistence type="predicted"/>
<dbReference type="PANTHER" id="PTHR12673:SF159">
    <property type="entry name" value="LD03170P"/>
    <property type="match status" value="1"/>
</dbReference>
<name>A0A913WNZ3_EXADI</name>